<dbReference type="Proteomes" id="UP000095287">
    <property type="component" value="Unplaced"/>
</dbReference>
<proteinExistence type="predicted"/>
<evidence type="ECO:0000313" key="3">
    <source>
        <dbReference type="WBParaSite" id="L893_g4174.t1"/>
    </source>
</evidence>
<evidence type="ECO:0000256" key="1">
    <source>
        <dbReference type="SAM" id="MobiDB-lite"/>
    </source>
</evidence>
<sequence length="162" mass="17500">MTADGMTDSRISGISGGSWVNSKLYVHIKAAQPSPEPLDLDPTETPNTITRRADNRPKTETSIPGSVAIFSLSSLCFRDARPKLNKKAPSRTKAQRAARPMAQMNRPSARNGLKTLPAESEAKHPNSAFNESRRPQSVPATLPRIVIATATECVHSQCVPNA</sequence>
<dbReference type="AlphaFoldDB" id="A0A1I8ACY9"/>
<feature type="region of interest" description="Disordered" evidence="1">
    <location>
        <begin position="81"/>
        <end position="140"/>
    </location>
</feature>
<reference evidence="3" key="1">
    <citation type="submission" date="2016-11" db="UniProtKB">
        <authorList>
            <consortium name="WormBaseParasite"/>
        </authorList>
    </citation>
    <scope>IDENTIFICATION</scope>
</reference>
<name>A0A1I8ACY9_9BILA</name>
<keyword evidence="2" id="KW-1185">Reference proteome</keyword>
<accession>A0A1I8ACY9</accession>
<dbReference type="WBParaSite" id="L893_g4174.t1">
    <property type="protein sequence ID" value="L893_g4174.t1"/>
    <property type="gene ID" value="L893_g4174"/>
</dbReference>
<feature type="compositionally biased region" description="Basic residues" evidence="1">
    <location>
        <begin position="83"/>
        <end position="96"/>
    </location>
</feature>
<evidence type="ECO:0000313" key="2">
    <source>
        <dbReference type="Proteomes" id="UP000095287"/>
    </source>
</evidence>
<feature type="region of interest" description="Disordered" evidence="1">
    <location>
        <begin position="33"/>
        <end position="62"/>
    </location>
</feature>
<organism evidence="2 3">
    <name type="scientific">Steinernema glaseri</name>
    <dbReference type="NCBI Taxonomy" id="37863"/>
    <lineage>
        <taxon>Eukaryota</taxon>
        <taxon>Metazoa</taxon>
        <taxon>Ecdysozoa</taxon>
        <taxon>Nematoda</taxon>
        <taxon>Chromadorea</taxon>
        <taxon>Rhabditida</taxon>
        <taxon>Tylenchina</taxon>
        <taxon>Panagrolaimomorpha</taxon>
        <taxon>Strongyloidoidea</taxon>
        <taxon>Steinernematidae</taxon>
        <taxon>Steinernema</taxon>
    </lineage>
</organism>
<protein>
    <submittedName>
        <fullName evidence="3">Uncharacterized protein</fullName>
    </submittedName>
</protein>